<dbReference type="PROSITE" id="PS50082">
    <property type="entry name" value="WD_REPEATS_2"/>
    <property type="match status" value="2"/>
</dbReference>
<feature type="domain" description="Nephrocystin 3-like N-terminal" evidence="6">
    <location>
        <begin position="295"/>
        <end position="470"/>
    </location>
</feature>
<dbReference type="Pfam" id="PF12796">
    <property type="entry name" value="Ank_2"/>
    <property type="match status" value="1"/>
</dbReference>
<dbReference type="Gene3D" id="3.40.50.300">
    <property type="entry name" value="P-loop containing nucleotide triphosphate hydrolases"/>
    <property type="match status" value="1"/>
</dbReference>
<dbReference type="Pfam" id="PF00400">
    <property type="entry name" value="WD40"/>
    <property type="match status" value="2"/>
</dbReference>
<evidence type="ECO:0000256" key="2">
    <source>
        <dbReference type="ARBA" id="ARBA00022737"/>
    </source>
</evidence>
<comment type="caution">
    <text evidence="7">The sequence shown here is derived from an EMBL/GenBank/DDBJ whole genome shotgun (WGS) entry which is preliminary data.</text>
</comment>
<feature type="repeat" description="WD" evidence="4">
    <location>
        <begin position="1604"/>
        <end position="1625"/>
    </location>
</feature>
<dbReference type="Proteomes" id="UP001243330">
    <property type="component" value="Unassembled WGS sequence"/>
</dbReference>
<dbReference type="InterPro" id="IPR056125">
    <property type="entry name" value="DUF7708"/>
</dbReference>
<proteinExistence type="predicted"/>
<dbReference type="Pfam" id="PF24883">
    <property type="entry name" value="NPHP3_N"/>
    <property type="match status" value="1"/>
</dbReference>
<gene>
    <name evidence="7" type="ORF">CCHR01_17390</name>
</gene>
<dbReference type="SUPFAM" id="SSF48403">
    <property type="entry name" value="Ankyrin repeat"/>
    <property type="match status" value="1"/>
</dbReference>
<dbReference type="InterPro" id="IPR036322">
    <property type="entry name" value="WD40_repeat_dom_sf"/>
</dbReference>
<dbReference type="PROSITE" id="PS50088">
    <property type="entry name" value="ANK_REPEAT"/>
    <property type="match status" value="1"/>
</dbReference>
<sequence length="1712" mass="189220">MAAQTSDVMIVARSLRPDSDNLWAEAFNMLGDDLKTQINHTHDTKQDVLNKLLATTEKARQGLRDKSWSYRRKNGEKVIVRDVLVKITEWVNRFKGVVDVAVSYDPVHAALPWAGVRFLLDVAMGDLTTHNELLDNTADVAEVICRNMLVERIIQNAQSETADELRRALTKLYASIMAYLAKAVAYYKQNTFKRVLQNGLLSSSDLNAASNAIKQAQDDLTRSSDAFGLSSQLQMQADLQEMLERFNAPVRRWDDTLHQMTDRIDRARRTAILSWISDEPYEMHHNLTHSEVLEGTGQWILRDPTFLHWANESASSILWLHGIPGSGKSKLTSVVVSQALQAFREKLAPAPVYFYCSRNPAEPGRSEPSRILASIARQLSTSSSPSSVLEPAVAVFTQREETAFASGPLHVDETKGLILQLLEKYKDATVTIVIDALDECNPATRDILLDTLEYLLNASACLLKIFVSSRNDQDIVYNLRKYPNLTLSSGCNTADIELFVKSETTRLVAKGSLLCYSERKEELCDKIVHELTCGAHGMFRWAALQLQALQKCCTDMAVQERLGRLPKTLRDLYQEIFTNIEEYEAESDRQVTQNALSWLLCGREQLKSVDFLEAVTTTENGPTRSISTHHLLQLCRNLVIFDSTIDAFRFSHLSVREFIEELAAYTTPCANALVAEACLANLCCMRKKHSLWTPFDKYSIWFWADHAQAAAAERGKKLKTIFRRFFWDNQSSGFLYWHESMGSLINQRGLSAEGIERRRCCLSTYPTAAFVLAAYDLTGAVTTGQWKDLKHKGPRNKNGQNCEEVMARYGEGGMIQWAFDSQVCFAMSEVVLRAAAANKKSGNKIMALLLDKRGDDIQITEEVVKAAAANQRSGIEIMALLLDKRGDDTQITEEVVKATATNSSSGREIMALLLDKRGDDIQITKEVVKAAAANQRSGTEIIALLLDKRGDDIQITEEAVKAIISIFDKSTVKLLLDKRVNDIQITEEAVKAIISGLNKSIVKLLLDKRGNDIQITEEVVKAAAANWWSGTEIIALLLDKRGNDIQITEEVVKAAAMNDGSGTKIIALLLDKRSNNIQITKEVVKAAAANQRRGREIMALLLDKCGDDIQITEEAVKAIISRFDKSIVKLLLDKRGDNIQITEEVVKAAATNSSSGREIMALLLDKRGDNIQITEEAVKAIISGFDKSIVKLLLDKRGNDIQITEEFVKAAAANQRSGTEIMALLLDKRGDDIQITEEVVKATAANRRSGTKIMALLLDKRGDDIQITEEVVKAAAANFNILELILDTRGRETIAVITRDTCLAAAACGYLDSLRALSDHIPLELVDPMWESIGIFYRSAVDGDVNRIEHLLSTNTPPDTKDTFGRTPLWVAAYHGQEEVVRQLVSRPEVDVNSLSVSGRSPLFWPSAKGHKNVVSLLISAGAKPDFVDCDGATAISMARRNGHERVVSLLLNSQAASVELTGKAIEGSNRKDSVRPTAVIAGLVFLISMEDCKISVTSAWTATTWSIRSTVASQVLTAIESGAIGAPATAVEARRVQHVPTILTRDRALHAKSARWADGMRQLRISFWLSTPEQGLIGLPWERCMGEGQDKNAHSVRFKRPSSFTPNGQLVASTSGDGTVRLWSALEGTLRQPLQVHRAWVSAVAFAPNSGSVASASGDKTVRLWNTTTGAYEQSLEGHSNGMPLQEVISGHFSAEPAGFGRSSFHQIVIW</sequence>
<organism evidence="7 8">
    <name type="scientific">Colletotrichum chrysophilum</name>
    <dbReference type="NCBI Taxonomy" id="1836956"/>
    <lineage>
        <taxon>Eukaryota</taxon>
        <taxon>Fungi</taxon>
        <taxon>Dikarya</taxon>
        <taxon>Ascomycota</taxon>
        <taxon>Pezizomycotina</taxon>
        <taxon>Sordariomycetes</taxon>
        <taxon>Hypocreomycetidae</taxon>
        <taxon>Glomerellales</taxon>
        <taxon>Glomerellaceae</taxon>
        <taxon>Colletotrichum</taxon>
        <taxon>Colletotrichum gloeosporioides species complex</taxon>
    </lineage>
</organism>
<dbReference type="PANTHER" id="PTHR10039">
    <property type="entry name" value="AMELOGENIN"/>
    <property type="match status" value="1"/>
</dbReference>
<dbReference type="EMBL" id="JAQOWY010000606">
    <property type="protein sequence ID" value="KAK1839986.1"/>
    <property type="molecule type" value="Genomic_DNA"/>
</dbReference>
<keyword evidence="2" id="KW-0677">Repeat</keyword>
<dbReference type="Gene3D" id="2.130.10.10">
    <property type="entry name" value="YVTN repeat-like/Quinoprotein amine dehydrogenase"/>
    <property type="match status" value="1"/>
</dbReference>
<dbReference type="PANTHER" id="PTHR10039:SF16">
    <property type="entry name" value="GPI INOSITOL-DEACYLASE"/>
    <property type="match status" value="1"/>
</dbReference>
<dbReference type="SMART" id="SM00248">
    <property type="entry name" value="ANK"/>
    <property type="match status" value="4"/>
</dbReference>
<feature type="domain" description="DUF7708" evidence="5">
    <location>
        <begin position="83"/>
        <end position="197"/>
    </location>
</feature>
<dbReference type="Gene3D" id="1.25.40.20">
    <property type="entry name" value="Ankyrin repeat-containing domain"/>
    <property type="match status" value="1"/>
</dbReference>
<evidence type="ECO:0000256" key="3">
    <source>
        <dbReference type="PROSITE-ProRule" id="PRU00023"/>
    </source>
</evidence>
<feature type="repeat" description="WD" evidence="4">
    <location>
        <begin position="1635"/>
        <end position="1676"/>
    </location>
</feature>
<dbReference type="Pfam" id="PF23397">
    <property type="entry name" value="DUF7104"/>
    <property type="match status" value="15"/>
</dbReference>
<dbReference type="InterPro" id="IPR002110">
    <property type="entry name" value="Ankyrin_rpt"/>
</dbReference>
<dbReference type="InterPro" id="IPR019775">
    <property type="entry name" value="WD40_repeat_CS"/>
</dbReference>
<evidence type="ECO:0000256" key="1">
    <source>
        <dbReference type="ARBA" id="ARBA00022574"/>
    </source>
</evidence>
<keyword evidence="1 4" id="KW-0853">WD repeat</keyword>
<dbReference type="InterPro" id="IPR015943">
    <property type="entry name" value="WD40/YVTN_repeat-like_dom_sf"/>
</dbReference>
<dbReference type="SMART" id="SM00320">
    <property type="entry name" value="WD40"/>
    <property type="match status" value="2"/>
</dbReference>
<reference evidence="7" key="1">
    <citation type="submission" date="2023-01" db="EMBL/GenBank/DDBJ databases">
        <title>Colletotrichum chrysophilum M932 genome sequence.</title>
        <authorList>
            <person name="Baroncelli R."/>
        </authorList>
    </citation>
    <scope>NUCLEOTIDE SEQUENCE</scope>
    <source>
        <strain evidence="7">M932</strain>
    </source>
</reference>
<keyword evidence="8" id="KW-1185">Reference proteome</keyword>
<dbReference type="PROSITE" id="PS50297">
    <property type="entry name" value="ANK_REP_REGION"/>
    <property type="match status" value="1"/>
</dbReference>
<accession>A0AAD9ECI5</accession>
<evidence type="ECO:0000259" key="6">
    <source>
        <dbReference type="Pfam" id="PF24883"/>
    </source>
</evidence>
<evidence type="ECO:0000313" key="8">
    <source>
        <dbReference type="Proteomes" id="UP001243330"/>
    </source>
</evidence>
<dbReference type="InterPro" id="IPR027417">
    <property type="entry name" value="P-loop_NTPase"/>
</dbReference>
<name>A0AAD9ECI5_9PEZI</name>
<dbReference type="Pfam" id="PF24809">
    <property type="entry name" value="DUF7708"/>
    <property type="match status" value="1"/>
</dbReference>
<dbReference type="InterPro" id="IPR001680">
    <property type="entry name" value="WD40_rpt"/>
</dbReference>
<dbReference type="SUPFAM" id="SSF50978">
    <property type="entry name" value="WD40 repeat-like"/>
    <property type="match status" value="1"/>
</dbReference>
<evidence type="ECO:0000259" key="5">
    <source>
        <dbReference type="Pfam" id="PF24809"/>
    </source>
</evidence>
<dbReference type="InterPro" id="IPR036770">
    <property type="entry name" value="Ankyrin_rpt-contain_sf"/>
</dbReference>
<evidence type="ECO:0000313" key="7">
    <source>
        <dbReference type="EMBL" id="KAK1839986.1"/>
    </source>
</evidence>
<evidence type="ECO:0000256" key="4">
    <source>
        <dbReference type="PROSITE-ProRule" id="PRU00221"/>
    </source>
</evidence>
<dbReference type="PROSITE" id="PS00678">
    <property type="entry name" value="WD_REPEATS_1"/>
    <property type="match status" value="1"/>
</dbReference>
<keyword evidence="3" id="KW-0040">ANK repeat</keyword>
<dbReference type="SUPFAM" id="SSF52540">
    <property type="entry name" value="P-loop containing nucleoside triphosphate hydrolases"/>
    <property type="match status" value="1"/>
</dbReference>
<dbReference type="Gene3D" id="1.20.5.340">
    <property type="match status" value="7"/>
</dbReference>
<dbReference type="PROSITE" id="PS50294">
    <property type="entry name" value="WD_REPEATS_REGION"/>
    <property type="match status" value="1"/>
</dbReference>
<dbReference type="InterPro" id="IPR056884">
    <property type="entry name" value="NPHP3-like_N"/>
</dbReference>
<feature type="repeat" description="ANK" evidence="3">
    <location>
        <begin position="1398"/>
        <end position="1430"/>
    </location>
</feature>
<protein>
    <submittedName>
        <fullName evidence="7">Ankyrin repeat protein</fullName>
    </submittedName>
</protein>
<dbReference type="InterPro" id="IPR055530">
    <property type="entry name" value="DUF7104"/>
</dbReference>